<sequence>MTTGRPAGSPQAAARAGSRRPITVPVGTIGGSARGIRSARPAASKANADHTPVSRFSRPAAGLARPRPAAHFLIQGVPVPLRQIPRQPGSPLVGRCHGAPGQQIAPLVQRVQPRAMAGAAQRLHLSHTRPQLRGHSAQGLHQRRVDGVRT</sequence>
<evidence type="ECO:0000313" key="2">
    <source>
        <dbReference type="EMBL" id="KAG1534947.1"/>
    </source>
</evidence>
<gene>
    <name evidence="2" type="ORF">G6F50_015430</name>
</gene>
<accession>A0A9P7C469</accession>
<dbReference type="EMBL" id="JAANIU010008504">
    <property type="protein sequence ID" value="KAG1534947.1"/>
    <property type="molecule type" value="Genomic_DNA"/>
</dbReference>
<dbReference type="AlphaFoldDB" id="A0A9P7C469"/>
<name>A0A9P7C469_9FUNG</name>
<proteinExistence type="predicted"/>
<evidence type="ECO:0000256" key="1">
    <source>
        <dbReference type="SAM" id="MobiDB-lite"/>
    </source>
</evidence>
<keyword evidence="3" id="KW-1185">Reference proteome</keyword>
<reference evidence="2 3" key="1">
    <citation type="journal article" date="2020" name="Microb. Genom.">
        <title>Genetic diversity of clinical and environmental Mucorales isolates obtained from an investigation of mucormycosis cases among solid organ transplant recipients.</title>
        <authorList>
            <person name="Nguyen M.H."/>
            <person name="Kaul D."/>
            <person name="Muto C."/>
            <person name="Cheng S.J."/>
            <person name="Richter R.A."/>
            <person name="Bruno V.M."/>
            <person name="Liu G."/>
            <person name="Beyhan S."/>
            <person name="Sundermann A.J."/>
            <person name="Mounaud S."/>
            <person name="Pasculle A.W."/>
            <person name="Nierman W.C."/>
            <person name="Driscoll E."/>
            <person name="Cumbie R."/>
            <person name="Clancy C.J."/>
            <person name="Dupont C.L."/>
        </authorList>
    </citation>
    <scope>NUCLEOTIDE SEQUENCE [LARGE SCALE GENOMIC DNA]</scope>
    <source>
        <strain evidence="2 3">GL24</strain>
    </source>
</reference>
<feature type="region of interest" description="Disordered" evidence="1">
    <location>
        <begin position="1"/>
        <end position="62"/>
    </location>
</feature>
<feature type="region of interest" description="Disordered" evidence="1">
    <location>
        <begin position="128"/>
        <end position="150"/>
    </location>
</feature>
<evidence type="ECO:0000313" key="3">
    <source>
        <dbReference type="Proteomes" id="UP000740926"/>
    </source>
</evidence>
<dbReference type="Proteomes" id="UP000740926">
    <property type="component" value="Unassembled WGS sequence"/>
</dbReference>
<protein>
    <submittedName>
        <fullName evidence="2">Uncharacterized protein</fullName>
    </submittedName>
</protein>
<comment type="caution">
    <text evidence="2">The sequence shown here is derived from an EMBL/GenBank/DDBJ whole genome shotgun (WGS) entry which is preliminary data.</text>
</comment>
<organism evidence="2 3">
    <name type="scientific">Rhizopus delemar</name>
    <dbReference type="NCBI Taxonomy" id="936053"/>
    <lineage>
        <taxon>Eukaryota</taxon>
        <taxon>Fungi</taxon>
        <taxon>Fungi incertae sedis</taxon>
        <taxon>Mucoromycota</taxon>
        <taxon>Mucoromycotina</taxon>
        <taxon>Mucoromycetes</taxon>
        <taxon>Mucorales</taxon>
        <taxon>Mucorineae</taxon>
        <taxon>Rhizopodaceae</taxon>
        <taxon>Rhizopus</taxon>
    </lineage>
</organism>